<gene>
    <name evidence="1" type="ORF">H9847_08245</name>
</gene>
<protein>
    <submittedName>
        <fullName evidence="1">Uncharacterized protein</fullName>
    </submittedName>
</protein>
<dbReference type="Proteomes" id="UP000733611">
    <property type="component" value="Unassembled WGS sequence"/>
</dbReference>
<reference evidence="1" key="1">
    <citation type="journal article" date="2021" name="PeerJ">
        <title>Extensive microbial diversity within the chicken gut microbiome revealed by metagenomics and culture.</title>
        <authorList>
            <person name="Gilroy R."/>
            <person name="Ravi A."/>
            <person name="Getino M."/>
            <person name="Pursley I."/>
            <person name="Horton D.L."/>
            <person name="Alikhan N.F."/>
            <person name="Baker D."/>
            <person name="Gharbi K."/>
            <person name="Hall N."/>
            <person name="Watson M."/>
            <person name="Adriaenssens E.M."/>
            <person name="Foster-Nyarko E."/>
            <person name="Jarju S."/>
            <person name="Secka A."/>
            <person name="Antonio M."/>
            <person name="Oren A."/>
            <person name="Chaudhuri R.R."/>
            <person name="La Ragione R."/>
            <person name="Hildebrand F."/>
            <person name="Pallen M.J."/>
        </authorList>
    </citation>
    <scope>NUCLEOTIDE SEQUENCE</scope>
    <source>
        <strain evidence="1">378</strain>
    </source>
</reference>
<name>A0A948TH60_9GAMM</name>
<accession>A0A948TH60</accession>
<organism evidence="1 2">
    <name type="scientific">Candidatus Anaerobiospirillum pullicola</name>
    <dbReference type="NCBI Taxonomy" id="2838451"/>
    <lineage>
        <taxon>Bacteria</taxon>
        <taxon>Pseudomonadati</taxon>
        <taxon>Pseudomonadota</taxon>
        <taxon>Gammaproteobacteria</taxon>
        <taxon>Aeromonadales</taxon>
        <taxon>Succinivibrionaceae</taxon>
        <taxon>Anaerobiospirillum</taxon>
    </lineage>
</organism>
<evidence type="ECO:0000313" key="1">
    <source>
        <dbReference type="EMBL" id="MBU3844834.1"/>
    </source>
</evidence>
<sequence length="787" mass="87761">MATFSRAPSTQEHPASQLPAALNELLALLPPQEQDALRQVWLLHRQVSLTQKTLNDTIPTMPMHELVPPLNAFNGLVASSPVARLLPQVFTGYSYVALQTMIGGLSLNTHFAPEDIYTQQMQSMPPQAMLLSPNSCLRNIYHLGSSPLRTKFISQLIKSLPEDSTYIAAVTLIEAPLAFNDGTGADETVDARNEYGLNARASGAWGTNGVNDSTVADPNQYFIPTIFLLTSTGYFVATLTLEPMEHPYLRFADTAAQQEMSDEEYESALALEDNLDAAVFSALAEVGIKRTRVELCPAYEVTIPPTHQDLFSTQLHKLAHSGHDFTAAIPSDFALSWVLQPALLSQLLRAGTSSPFDPNYLTGSWALPLNSGSVIDTNTPQGAQLGPDKVAPRPAFAPAPSRELQTVWLRLPDFEHRFNLGGIFDRTGKSVIKDVFNLNLVLDQDPALKDKDEPQYWVYMSLPQEHYAHEEERIRLDVENCLANANFFTINEAQRRLRKSLITTQYTIDELALQRHVLQKLGTLEVTNVIRPLQQWQEIKSTTRHLMAQMRAYLQEQGTWQPQVRPFTLTRFYDGTSRRAGLEIDGRSLVCLLYPEHFDFEDFTASFDLPQQQDCYAQAQTQSWRALYSGLLHLTVPQGQKVYLNVELMQGAIFVLGLLLSQQHHVQQRLKGLIATINHATHGLSVLLQSQEFTSCPYALHQELRTLHQTLQGLQQRHNALIAATHCNEPSISDFLQVLNNPAAKVGLGQHYGHTLLCLWTLGLLGLDLKALTANIRPNLPADSKTA</sequence>
<dbReference type="AlphaFoldDB" id="A0A948TH60"/>
<comment type="caution">
    <text evidence="1">The sequence shown here is derived from an EMBL/GenBank/DDBJ whole genome shotgun (WGS) entry which is preliminary data.</text>
</comment>
<evidence type="ECO:0000313" key="2">
    <source>
        <dbReference type="Proteomes" id="UP000733611"/>
    </source>
</evidence>
<reference evidence="1" key="2">
    <citation type="submission" date="2021-04" db="EMBL/GenBank/DDBJ databases">
        <authorList>
            <person name="Gilroy R."/>
        </authorList>
    </citation>
    <scope>NUCLEOTIDE SEQUENCE</scope>
    <source>
        <strain evidence="1">378</strain>
    </source>
</reference>
<dbReference type="EMBL" id="JAHLFE010000168">
    <property type="protein sequence ID" value="MBU3844834.1"/>
    <property type="molecule type" value="Genomic_DNA"/>
</dbReference>
<proteinExistence type="predicted"/>